<dbReference type="SUPFAM" id="SSF51261">
    <property type="entry name" value="Duplicated hybrid motif"/>
    <property type="match status" value="1"/>
</dbReference>
<evidence type="ECO:0000259" key="1">
    <source>
        <dbReference type="Pfam" id="PF01551"/>
    </source>
</evidence>
<dbReference type="EC" id="3.4.24.-" evidence="2"/>
<comment type="caution">
    <text evidence="2">The sequence shown here is derived from an EMBL/GenBank/DDBJ whole genome shotgun (WGS) entry which is preliminary data.</text>
</comment>
<protein>
    <submittedName>
        <fullName evidence="2">M23 family metallopeptidase</fullName>
        <ecNumber evidence="2">3.4.24.-</ecNumber>
    </submittedName>
</protein>
<keyword evidence="2" id="KW-0378">Hydrolase</keyword>
<reference evidence="3" key="1">
    <citation type="journal article" date="2019" name="Int. J. Syst. Evol. Microbiol.">
        <title>The Global Catalogue of Microorganisms (GCM) 10K type strain sequencing project: providing services to taxonomists for standard genome sequencing and annotation.</title>
        <authorList>
            <consortium name="The Broad Institute Genomics Platform"/>
            <consortium name="The Broad Institute Genome Sequencing Center for Infectious Disease"/>
            <person name="Wu L."/>
            <person name="Ma J."/>
        </authorList>
    </citation>
    <scope>NUCLEOTIDE SEQUENCE [LARGE SCALE GENOMIC DNA]</scope>
    <source>
        <strain evidence="3">CCUG 60023</strain>
    </source>
</reference>
<dbReference type="Proteomes" id="UP001597101">
    <property type="component" value="Unassembled WGS sequence"/>
</dbReference>
<evidence type="ECO:0000313" key="3">
    <source>
        <dbReference type="Proteomes" id="UP001597101"/>
    </source>
</evidence>
<dbReference type="RefSeq" id="WP_377212369.1">
    <property type="nucleotide sequence ID" value="NZ_JBHTJV010000006.1"/>
</dbReference>
<evidence type="ECO:0000313" key="2">
    <source>
        <dbReference type="EMBL" id="MFD0916506.1"/>
    </source>
</evidence>
<dbReference type="InterPro" id="IPR011055">
    <property type="entry name" value="Dup_hybrid_motif"/>
</dbReference>
<dbReference type="GO" id="GO:0016787">
    <property type="term" value="F:hydrolase activity"/>
    <property type="evidence" value="ECO:0007669"/>
    <property type="project" value="UniProtKB-KW"/>
</dbReference>
<feature type="domain" description="M23ase beta-sheet core" evidence="1">
    <location>
        <begin position="88"/>
        <end position="178"/>
    </location>
</feature>
<sequence length="205" mass="22958">MADDRFMEPGDLLPNSGKGWRSDRVFLPKLRFPIEKQNAYANSQVYRPGGNKGPSGGQCSASNYKYPWQDNFCEKRRWKMPFCPTGKGHQGQDIRPNTCDKDFYWTVAAEAGVITNVGKYSVTLLGSSGTIYRYLHVQMNDLAVAKGDKVKIGSRIGKVSNSFGNSSTTIHLHFDAKKTVISKGKRVTAYIPIYTSLVESYKRLD</sequence>
<organism evidence="2 3">
    <name type="scientific">Pseudahrensia aquimaris</name>
    <dbReference type="NCBI Taxonomy" id="744461"/>
    <lineage>
        <taxon>Bacteria</taxon>
        <taxon>Pseudomonadati</taxon>
        <taxon>Pseudomonadota</taxon>
        <taxon>Alphaproteobacteria</taxon>
        <taxon>Hyphomicrobiales</taxon>
        <taxon>Ahrensiaceae</taxon>
        <taxon>Pseudahrensia</taxon>
    </lineage>
</organism>
<proteinExistence type="predicted"/>
<dbReference type="Pfam" id="PF01551">
    <property type="entry name" value="Peptidase_M23"/>
    <property type="match status" value="1"/>
</dbReference>
<accession>A0ABW3FDE3</accession>
<dbReference type="CDD" id="cd12797">
    <property type="entry name" value="M23_peptidase"/>
    <property type="match status" value="1"/>
</dbReference>
<name>A0ABW3FDE3_9HYPH</name>
<dbReference type="InterPro" id="IPR016047">
    <property type="entry name" value="M23ase_b-sheet_dom"/>
</dbReference>
<dbReference type="Gene3D" id="2.70.70.10">
    <property type="entry name" value="Glucose Permease (Domain IIA)"/>
    <property type="match status" value="1"/>
</dbReference>
<gene>
    <name evidence="2" type="ORF">ACFQ14_08815</name>
</gene>
<dbReference type="EMBL" id="JBHTJV010000006">
    <property type="protein sequence ID" value="MFD0916506.1"/>
    <property type="molecule type" value="Genomic_DNA"/>
</dbReference>
<keyword evidence="3" id="KW-1185">Reference proteome</keyword>